<dbReference type="Pfam" id="PF17919">
    <property type="entry name" value="RT_RNaseH_2"/>
    <property type="match status" value="1"/>
</dbReference>
<dbReference type="InterPro" id="IPR041577">
    <property type="entry name" value="RT_RNaseH_2"/>
</dbReference>
<dbReference type="GO" id="GO:0003676">
    <property type="term" value="F:nucleic acid binding"/>
    <property type="evidence" value="ECO:0007669"/>
    <property type="project" value="InterPro"/>
</dbReference>
<dbReference type="GO" id="GO:0003824">
    <property type="term" value="F:catalytic activity"/>
    <property type="evidence" value="ECO:0007669"/>
    <property type="project" value="UniProtKB-KW"/>
</dbReference>
<comment type="caution">
    <text evidence="4">The sequence shown here is derived from an EMBL/GenBank/DDBJ whole genome shotgun (WGS) entry which is preliminary data.</text>
</comment>
<dbReference type="Gene3D" id="3.30.70.270">
    <property type="match status" value="2"/>
</dbReference>
<evidence type="ECO:0000256" key="1">
    <source>
        <dbReference type="ARBA" id="ARBA00023268"/>
    </source>
</evidence>
<dbReference type="SUPFAM" id="SSF56672">
    <property type="entry name" value="DNA/RNA polymerases"/>
    <property type="match status" value="1"/>
</dbReference>
<accession>A0A4Q1BJD6</accession>
<keyword evidence="1" id="KW-0511">Multifunctional enzyme</keyword>
<dbReference type="OrthoDB" id="3341476at2759"/>
<feature type="domain" description="Chromo" evidence="3">
    <location>
        <begin position="1361"/>
        <end position="1424"/>
    </location>
</feature>
<gene>
    <name evidence="4" type="ORF">M231_04903</name>
</gene>
<dbReference type="EMBL" id="SDIL01000059">
    <property type="protein sequence ID" value="RXK37813.1"/>
    <property type="molecule type" value="Genomic_DNA"/>
</dbReference>
<evidence type="ECO:0000313" key="5">
    <source>
        <dbReference type="Proteomes" id="UP000289152"/>
    </source>
</evidence>
<dbReference type="PANTHER" id="PTHR37984:SF5">
    <property type="entry name" value="PROTEIN NYNRIN-LIKE"/>
    <property type="match status" value="1"/>
</dbReference>
<dbReference type="InterPro" id="IPR004875">
    <property type="entry name" value="DDE_SF_endonuclease_dom"/>
</dbReference>
<dbReference type="VEuPathDB" id="FungiDB:TREMEDRAFT_26115"/>
<dbReference type="PANTHER" id="PTHR37984">
    <property type="entry name" value="PROTEIN CBG26694"/>
    <property type="match status" value="1"/>
</dbReference>
<dbReference type="InterPro" id="IPR043128">
    <property type="entry name" value="Rev_trsase/Diguanyl_cyclase"/>
</dbReference>
<dbReference type="Gene3D" id="3.10.10.10">
    <property type="entry name" value="HIV Type 1 Reverse Transcriptase, subunit A, domain 1"/>
    <property type="match status" value="1"/>
</dbReference>
<sequence length="1446" mass="163844">MLPQITSYTEAAEVISRLERGLVLLQATHQGRRMQLANLQQSRSLTKEEYEELDHSLNDIDEQLMVDEVKRWAKERAWGDDTIIADTELLELGSLGIWESLLGLADKKRKVQDTIQTKMSITQPPNLRASVSSSLLATASPHVKAVNLTLTQKVEVLNWYHQPQKNQSRTAAHFSREWGIKLHQSRISEWVQKEEKIRRDCTTAQQSAKRYVPPAHLGAQHALDMFIEQAEHSGLKLNRGLIHEQWIIICDAFHLPESARGVGSTGWMRGVKARNGLKWRKLHGEAEGASLVDVEQERKRMTELAGPYSLADIYNMDETGLFWASPPDRTLAREHHHGLKGRKSRVTYVLTVNADGSDRRPPLSIGVAKRPRCFGKASYEALGIQWESQESAWMDRTIFARWLISFDLDMRRTNRHILLMVDNFRGHEVPPGITNIRVEFFAPNLTAHVQPLDAGIIAAFKAHYRKQFCQRALHRFGEGKRGNACYSLNILEAIRMAEEAWGEGVQVQTIVKCFRKTGWIGERDELGQSRRVDTDNEVVWVADGVSLDTFNELEELIRQLDAAEAAKLIHPSERLPLDDILNPEGEHNMATQSRTLAEIIDLCRDGPEETDSGDEEPATLTPSFQQRLTSLGVVQDMLLLDGGKDARQAASPKAVERMRATRRKYPVSVPVHMFNGLFSVAGPISKFVEVMFCLTEDAKVQSVCLDVTTLCDADAVIGWDWTRREGVILDGKDNTVKFPILPPPSLAKLAAIGPPTPTDVIDLQDKDDQDELSPEEQEELYQVVPEQFHLFMIVFNPRKGGEELPPLREYDLKFDLKEGANLKVAPLYSLGEDQKNVLRDILDREILAGRIRPSNSPYGSPMFLVPKKIKGQWRMVIDYQKLNEVTVPDAYPLPLIGQITKELGKGRYFSKLDLIGAYQLRIKEGFEHLTAFRTQYSMFESLVAAVSEGHCYVLPMLSGISSNPEYVDAVVSFPCPKNLRESRGFMGVVSYYRCFVLNFSRIAKPINDLTRKDIPFVWGVEQEEYFEELKDRMCRAPVLAHFNPSLKTLLQTDVSFFGWGFITSQVNELGQEHPVAIESGAFQAAQLNYTVVEKELLAIVKAFRRRRHLLLQVETVVLTSHVSYITYLPLVKRLSPRQGRWVEELSNFRFKMVYRPGKQATLRDGLSRRADYHSVKGSTMVQDSNLIQGSPKFDEVDQTTSGLQHLLRALQGTKELKDNRTKESILKIVSPNLHVLPTGQLVKAAWTSKLHLQQYPSLRNKQDSILCKLWVPPSYAKGYNRKHRTTPNFVEGDLVMWLLESIKTKRPMRKLDVKQKLPGTMAGKNDVFHDSLLRPYHPPVFPSQLAEPPGPVEVDNVGELWEVKGIVDSRVNKRSGKLEYAVEWSGYKGTDDTASWEPAENVDGADKALAKFHELHPTKPNVKDTAHPGTEDEGQGKRTRTDKEYT</sequence>
<dbReference type="Pfam" id="PF03184">
    <property type="entry name" value="DDE_1"/>
    <property type="match status" value="1"/>
</dbReference>
<keyword evidence="5" id="KW-1185">Reference proteome</keyword>
<dbReference type="CDD" id="cd01647">
    <property type="entry name" value="RT_LTR"/>
    <property type="match status" value="1"/>
</dbReference>
<feature type="region of interest" description="Disordered" evidence="2">
    <location>
        <begin position="1416"/>
        <end position="1446"/>
    </location>
</feature>
<dbReference type="Gene3D" id="2.40.50.40">
    <property type="match status" value="1"/>
</dbReference>
<evidence type="ECO:0000313" key="4">
    <source>
        <dbReference type="EMBL" id="RXK37813.1"/>
    </source>
</evidence>
<dbReference type="FunFam" id="3.30.70.270:FF:000020">
    <property type="entry name" value="Transposon Tf2-6 polyprotein-like Protein"/>
    <property type="match status" value="1"/>
</dbReference>
<dbReference type="InterPro" id="IPR043502">
    <property type="entry name" value="DNA/RNA_pol_sf"/>
</dbReference>
<dbReference type="VEuPathDB" id="FungiDB:TREMEDRAFT_22089"/>
<organism evidence="4 5">
    <name type="scientific">Tremella mesenterica</name>
    <name type="common">Jelly fungus</name>
    <dbReference type="NCBI Taxonomy" id="5217"/>
    <lineage>
        <taxon>Eukaryota</taxon>
        <taxon>Fungi</taxon>
        <taxon>Dikarya</taxon>
        <taxon>Basidiomycota</taxon>
        <taxon>Agaricomycotina</taxon>
        <taxon>Tremellomycetes</taxon>
        <taxon>Tremellales</taxon>
        <taxon>Tremellaceae</taxon>
        <taxon>Tremella</taxon>
    </lineage>
</organism>
<dbReference type="CDD" id="cd00024">
    <property type="entry name" value="CD_CSD"/>
    <property type="match status" value="1"/>
</dbReference>
<name>A0A4Q1BJD6_TREME</name>
<reference evidence="4 5" key="1">
    <citation type="submission" date="2016-06" db="EMBL/GenBank/DDBJ databases">
        <title>Evolution of pathogenesis and genome organization in the Tremellales.</title>
        <authorList>
            <person name="Cuomo C."/>
            <person name="Litvintseva A."/>
            <person name="Heitman J."/>
            <person name="Chen Y."/>
            <person name="Sun S."/>
            <person name="Springer D."/>
            <person name="Dromer F."/>
            <person name="Young S."/>
            <person name="Zeng Q."/>
            <person name="Chapman S."/>
            <person name="Gujja S."/>
            <person name="Saif S."/>
            <person name="Birren B."/>
        </authorList>
    </citation>
    <scope>NUCLEOTIDE SEQUENCE [LARGE SCALE GENOMIC DNA]</scope>
    <source>
        <strain evidence="4 5">ATCC 28783</strain>
    </source>
</reference>
<dbReference type="InterPro" id="IPR000953">
    <property type="entry name" value="Chromo/chromo_shadow_dom"/>
</dbReference>
<dbReference type="Pfam" id="PF00385">
    <property type="entry name" value="Chromo"/>
    <property type="match status" value="1"/>
</dbReference>
<dbReference type="SUPFAM" id="SSF54160">
    <property type="entry name" value="Chromo domain-like"/>
    <property type="match status" value="1"/>
</dbReference>
<dbReference type="GO" id="GO:0006338">
    <property type="term" value="P:chromatin remodeling"/>
    <property type="evidence" value="ECO:0007669"/>
    <property type="project" value="UniProtKB-ARBA"/>
</dbReference>
<dbReference type="VEuPathDB" id="FungiDB:TREMEDRAFT_64564"/>
<dbReference type="PROSITE" id="PS50013">
    <property type="entry name" value="CHROMO_2"/>
    <property type="match status" value="1"/>
</dbReference>
<dbReference type="STRING" id="5217.A0A4Q1BJD6"/>
<dbReference type="InterPro" id="IPR050951">
    <property type="entry name" value="Retrovirus_Pol_polyprotein"/>
</dbReference>
<protein>
    <recommendedName>
        <fullName evidence="3">Chromo domain-containing protein</fullName>
    </recommendedName>
</protein>
<dbReference type="InterPro" id="IPR023780">
    <property type="entry name" value="Chromo_domain"/>
</dbReference>
<dbReference type="SMART" id="SM00298">
    <property type="entry name" value="CHROMO"/>
    <property type="match status" value="1"/>
</dbReference>
<dbReference type="CDD" id="cd09274">
    <property type="entry name" value="RNase_HI_RT_Ty3"/>
    <property type="match status" value="1"/>
</dbReference>
<dbReference type="InParanoid" id="A0A4Q1BJD6"/>
<proteinExistence type="predicted"/>
<evidence type="ECO:0000256" key="2">
    <source>
        <dbReference type="SAM" id="MobiDB-lite"/>
    </source>
</evidence>
<evidence type="ECO:0000259" key="3">
    <source>
        <dbReference type="PROSITE" id="PS50013"/>
    </source>
</evidence>
<dbReference type="InterPro" id="IPR016197">
    <property type="entry name" value="Chromo-like_dom_sf"/>
</dbReference>
<dbReference type="VEuPathDB" id="FungiDB:TREMEDRAFT_27018"/>
<dbReference type="Proteomes" id="UP000289152">
    <property type="component" value="Unassembled WGS sequence"/>
</dbReference>